<dbReference type="GO" id="GO:0006508">
    <property type="term" value="P:proteolysis"/>
    <property type="evidence" value="ECO:0007669"/>
    <property type="project" value="InterPro"/>
</dbReference>
<name>A0A4R7D156_9SPHI</name>
<dbReference type="Gene3D" id="3.90.226.10">
    <property type="entry name" value="2-enoyl-CoA Hydratase, Chain A, domain 1"/>
    <property type="match status" value="2"/>
</dbReference>
<evidence type="ECO:0000313" key="2">
    <source>
        <dbReference type="EMBL" id="TDS14689.1"/>
    </source>
</evidence>
<dbReference type="GO" id="GO:0008236">
    <property type="term" value="F:serine-type peptidase activity"/>
    <property type="evidence" value="ECO:0007669"/>
    <property type="project" value="InterPro"/>
</dbReference>
<sequence>MKCCSVLIFVVCANQTFGQQLSKQMYAKDIAFIYTHLKQSASYKTQADRHKQVDECYQRLLKTSDDSVSKFNAYMDYHELMDEVLDFHNSIIGNSPKYSLEDLKDSSTLAKMHADNKHIFPNIQMNLDSLETVLSETDTKELTGIYHYKNIVEIALYKQAAHYKGIVLRSKLPAWSRGEVIFSLIPRGDKGFRMFMGAYVDKQMLSVPEYFKEGLLLSSGWSKKNRSLGKFPMETQRVDYGFRKLTQDVDYVCIPSFSASEPKLNEAILFYEKLRNIDLAKHLIVDVRGNSGGGNKNSNKLYQILSTYSGCLHVLVDRRTWSNAEQFVIRLKALPNVKVFGDRTGGVLTYGRNTGRELKTPSGFFKIAFTDMKEGWKHYLPYEGIGVEPDVYLPYDSDWIEEVLSVLDGK</sequence>
<evidence type="ECO:0000259" key="1">
    <source>
        <dbReference type="SMART" id="SM00245"/>
    </source>
</evidence>
<gene>
    <name evidence="2" type="ORF">B0I21_103184</name>
</gene>
<accession>A0A4R7D156</accession>
<protein>
    <submittedName>
        <fullName evidence="2">Peptidase S41-like protein</fullName>
    </submittedName>
</protein>
<organism evidence="2 3">
    <name type="scientific">Sphingobacterium paludis</name>
    <dbReference type="NCBI Taxonomy" id="1476465"/>
    <lineage>
        <taxon>Bacteria</taxon>
        <taxon>Pseudomonadati</taxon>
        <taxon>Bacteroidota</taxon>
        <taxon>Sphingobacteriia</taxon>
        <taxon>Sphingobacteriales</taxon>
        <taxon>Sphingobacteriaceae</taxon>
        <taxon>Sphingobacterium</taxon>
    </lineage>
</organism>
<reference evidence="2 3" key="1">
    <citation type="submission" date="2019-03" db="EMBL/GenBank/DDBJ databases">
        <title>Genomic Encyclopedia of Type Strains, Phase III (KMG-III): the genomes of soil and plant-associated and newly described type strains.</title>
        <authorList>
            <person name="Whitman W."/>
        </authorList>
    </citation>
    <scope>NUCLEOTIDE SEQUENCE [LARGE SCALE GENOMIC DNA]</scope>
    <source>
        <strain evidence="2 3">CGMCC 1.12801</strain>
    </source>
</reference>
<dbReference type="SUPFAM" id="SSF52096">
    <property type="entry name" value="ClpP/crotonase"/>
    <property type="match status" value="1"/>
</dbReference>
<dbReference type="Pfam" id="PF03572">
    <property type="entry name" value="Peptidase_S41"/>
    <property type="match status" value="1"/>
</dbReference>
<dbReference type="AlphaFoldDB" id="A0A4R7D156"/>
<comment type="caution">
    <text evidence="2">The sequence shown here is derived from an EMBL/GenBank/DDBJ whole genome shotgun (WGS) entry which is preliminary data.</text>
</comment>
<dbReference type="InterPro" id="IPR005151">
    <property type="entry name" value="Tail-specific_protease"/>
</dbReference>
<dbReference type="InterPro" id="IPR029045">
    <property type="entry name" value="ClpP/crotonase-like_dom_sf"/>
</dbReference>
<dbReference type="SMART" id="SM00245">
    <property type="entry name" value="TSPc"/>
    <property type="match status" value="1"/>
</dbReference>
<proteinExistence type="predicted"/>
<dbReference type="Proteomes" id="UP000294752">
    <property type="component" value="Unassembled WGS sequence"/>
</dbReference>
<evidence type="ECO:0000313" key="3">
    <source>
        <dbReference type="Proteomes" id="UP000294752"/>
    </source>
</evidence>
<dbReference type="EMBL" id="SNZV01000003">
    <property type="protein sequence ID" value="TDS14689.1"/>
    <property type="molecule type" value="Genomic_DNA"/>
</dbReference>
<keyword evidence="3" id="KW-1185">Reference proteome</keyword>
<feature type="domain" description="Tail specific protease" evidence="1">
    <location>
        <begin position="223"/>
        <end position="394"/>
    </location>
</feature>